<keyword evidence="4" id="KW-1185">Reference proteome</keyword>
<accession>W3WKQ3</accession>
<dbReference type="Proteomes" id="UP000030651">
    <property type="component" value="Unassembled WGS sequence"/>
</dbReference>
<dbReference type="SMART" id="SM00248">
    <property type="entry name" value="ANK"/>
    <property type="match status" value="5"/>
</dbReference>
<dbReference type="InterPro" id="IPR036770">
    <property type="entry name" value="Ankyrin_rpt-contain_sf"/>
</dbReference>
<evidence type="ECO:0000256" key="1">
    <source>
        <dbReference type="ARBA" id="ARBA00022737"/>
    </source>
</evidence>
<reference evidence="4" key="1">
    <citation type="journal article" date="2015" name="BMC Genomics">
        <title>Genomic and transcriptomic analysis of the endophytic fungus Pestalotiopsis fici reveals its lifestyle and high potential for synthesis of natural products.</title>
        <authorList>
            <person name="Wang X."/>
            <person name="Zhang X."/>
            <person name="Liu L."/>
            <person name="Xiang M."/>
            <person name="Wang W."/>
            <person name="Sun X."/>
            <person name="Che Y."/>
            <person name="Guo L."/>
            <person name="Liu G."/>
            <person name="Guo L."/>
            <person name="Wang C."/>
            <person name="Yin W.B."/>
            <person name="Stadler M."/>
            <person name="Zhang X."/>
            <person name="Liu X."/>
        </authorList>
    </citation>
    <scope>NUCLEOTIDE SEQUENCE [LARGE SCALE GENOMIC DNA]</scope>
    <source>
        <strain evidence="4">W106-1 / CGMCC3.15140</strain>
    </source>
</reference>
<dbReference type="InterPro" id="IPR002110">
    <property type="entry name" value="Ankyrin_rpt"/>
</dbReference>
<dbReference type="RefSeq" id="XP_007841778.1">
    <property type="nucleotide sequence ID" value="XM_007843587.1"/>
</dbReference>
<dbReference type="AlphaFoldDB" id="W3WKQ3"/>
<dbReference type="GeneID" id="19280019"/>
<keyword evidence="1" id="KW-0677">Repeat</keyword>
<proteinExistence type="predicted"/>
<keyword evidence="2" id="KW-0040">ANK repeat</keyword>
<dbReference type="PANTHER" id="PTHR24203:SF86">
    <property type="entry name" value="PROTEASOME 26S SUBUNIT, NON-ATPASE 10"/>
    <property type="match status" value="1"/>
</dbReference>
<sequence length="530" mass="60111">MPISQTIIDAAGQYVLTRADLSPGNGFSDTPAIRAPLNPDPVVLVALINRWRQERRKELKRAKAHFVDRLGPNGWQMAPMEGSYNCPLQAAINAGLKQNVDILLQAGANPSGFPDHVFSEHATRFIRFRLPKWYNYNICDTWEKLLSQLPPETPAQLSALTIQEIDARKQEGCISPFWTEQNLPYATMRWEWIIWELVTPLESAVRIGDEETVDKLLNHPHCDIDGWLTSRTGKLDPTKENTASYLSTSTPLHSAVSYRQTRLLGRLLGAQFDPNVLPAATPCSALTPLMLSIVMEPPNLEAFDILVAHRLTDLQLRTPVFNVHLLHFAAAKLDVSLLRHILEHTPGSPKMLVGLLQTVQWQTPLHVACLPLNDSQINCCSTAIWQSIHDVRTTDHFWRPAARTRLRAMDNIDFPDPDPPKYFDEQIAVVELLLDVSSNNSHQQQQELERKAHEIAAQDVHGNTLLHYLAGQRAVNEKLINSLRKLPSVEITWKTCQNYWGFTPEFLWEDGKRALAEKEREYMSMEASEF</sequence>
<evidence type="ECO:0000313" key="4">
    <source>
        <dbReference type="Proteomes" id="UP000030651"/>
    </source>
</evidence>
<evidence type="ECO:0000256" key="2">
    <source>
        <dbReference type="ARBA" id="ARBA00023043"/>
    </source>
</evidence>
<dbReference type="OrthoDB" id="2980193at2759"/>
<dbReference type="SUPFAM" id="SSF48403">
    <property type="entry name" value="Ankyrin repeat"/>
    <property type="match status" value="1"/>
</dbReference>
<dbReference type="PANTHER" id="PTHR24203">
    <property type="entry name" value="ANKYRIN REPEAT FAMILY PROTEIN"/>
    <property type="match status" value="1"/>
</dbReference>
<evidence type="ECO:0000313" key="3">
    <source>
        <dbReference type="EMBL" id="ETS73401.1"/>
    </source>
</evidence>
<dbReference type="InParanoid" id="W3WKQ3"/>
<name>W3WKQ3_PESFW</name>
<dbReference type="KEGG" id="pfy:PFICI_15006"/>
<dbReference type="OMA" id="HFAVARH"/>
<dbReference type="HOGENOM" id="CLU_042678_0_0_1"/>
<dbReference type="eggNOG" id="ENOG502S47Z">
    <property type="taxonomic scope" value="Eukaryota"/>
</dbReference>
<gene>
    <name evidence="3" type="ORF">PFICI_15006</name>
</gene>
<protein>
    <submittedName>
        <fullName evidence="3">Uncharacterized protein</fullName>
    </submittedName>
</protein>
<organism evidence="3 4">
    <name type="scientific">Pestalotiopsis fici (strain W106-1 / CGMCC3.15140)</name>
    <dbReference type="NCBI Taxonomy" id="1229662"/>
    <lineage>
        <taxon>Eukaryota</taxon>
        <taxon>Fungi</taxon>
        <taxon>Dikarya</taxon>
        <taxon>Ascomycota</taxon>
        <taxon>Pezizomycotina</taxon>
        <taxon>Sordariomycetes</taxon>
        <taxon>Xylariomycetidae</taxon>
        <taxon>Amphisphaeriales</taxon>
        <taxon>Sporocadaceae</taxon>
        <taxon>Pestalotiopsis</taxon>
    </lineage>
</organism>
<dbReference type="EMBL" id="KI912122">
    <property type="protein sequence ID" value="ETS73401.1"/>
    <property type="molecule type" value="Genomic_DNA"/>
</dbReference>
<dbReference type="Gene3D" id="1.25.40.20">
    <property type="entry name" value="Ankyrin repeat-containing domain"/>
    <property type="match status" value="1"/>
</dbReference>